<dbReference type="EMBL" id="FCNZ02000003">
    <property type="protein sequence ID" value="SAL19882.1"/>
    <property type="molecule type" value="Genomic_DNA"/>
</dbReference>
<dbReference type="STRING" id="326475.AWB66_00977"/>
<gene>
    <name evidence="1" type="ORF">AWB66_00977</name>
</gene>
<comment type="caution">
    <text evidence="1">The sequence shown here is derived from an EMBL/GenBank/DDBJ whole genome shotgun (WGS) entry which is preliminary data.</text>
</comment>
<sequence length="128" mass="14439">MTSKTNRSAAGVGDTIIIAALDESFHKVFLGERCWYPIRLGDERKKAIKWIAVYRGQPVSAITCYARIESIDKYLETGRYKIVFGEPLDLDHAIGSGMPNNQAIQGHRYTTLAKLKLARVLDDLKPWD</sequence>
<evidence type="ECO:0000313" key="1">
    <source>
        <dbReference type="EMBL" id="SAL19882.1"/>
    </source>
</evidence>
<keyword evidence="2" id="KW-1185">Reference proteome</keyword>
<name>A0A158FJ47_9BURK</name>
<evidence type="ECO:0000313" key="2">
    <source>
        <dbReference type="Proteomes" id="UP000054717"/>
    </source>
</evidence>
<accession>A0A158FJ47</accession>
<dbReference type="AlphaFoldDB" id="A0A158FJ47"/>
<proteinExistence type="predicted"/>
<organism evidence="1 2">
    <name type="scientific">Caballeronia telluris</name>
    <dbReference type="NCBI Taxonomy" id="326475"/>
    <lineage>
        <taxon>Bacteria</taxon>
        <taxon>Pseudomonadati</taxon>
        <taxon>Pseudomonadota</taxon>
        <taxon>Betaproteobacteria</taxon>
        <taxon>Burkholderiales</taxon>
        <taxon>Burkholderiaceae</taxon>
        <taxon>Caballeronia</taxon>
    </lineage>
</organism>
<protein>
    <submittedName>
        <fullName evidence="1">Excinuclease ABC subunit C</fullName>
    </submittedName>
</protein>
<reference evidence="1" key="1">
    <citation type="submission" date="2016-01" db="EMBL/GenBank/DDBJ databases">
        <authorList>
            <person name="Peeters Charlotte."/>
        </authorList>
    </citation>
    <scope>NUCLEOTIDE SEQUENCE</scope>
    <source>
        <strain evidence="1">LMG 22936</strain>
    </source>
</reference>
<dbReference type="Proteomes" id="UP000054717">
    <property type="component" value="Unassembled WGS sequence"/>
</dbReference>
<dbReference type="RefSeq" id="WP_125469662.1">
    <property type="nucleotide sequence ID" value="NZ_FCNZ02000003.1"/>
</dbReference>